<evidence type="ECO:0000256" key="2">
    <source>
        <dbReference type="ARBA" id="ARBA00022730"/>
    </source>
</evidence>
<dbReference type="Gene3D" id="3.30.1370.30">
    <property type="match status" value="1"/>
</dbReference>
<sequence>MDTIADMLVRMQNALRSRKESVDIPQSKMKEEIAKILLAEGYIAKIEPHAKMNKKSLRLVLKYGTKKKGVISGMKRISTPGRRIYIGSDDVPYVQSGFGTAIISTSKGLMTDSQARKGKIGGEVICYVW</sequence>
<keyword evidence="4 8" id="KW-0689">Ribosomal protein</keyword>
<evidence type="ECO:0000256" key="8">
    <source>
        <dbReference type="HAMAP-Rule" id="MF_01302"/>
    </source>
</evidence>
<evidence type="ECO:0000313" key="11">
    <source>
        <dbReference type="Proteomes" id="UP000178951"/>
    </source>
</evidence>
<gene>
    <name evidence="8" type="primary">rpsH</name>
    <name evidence="10" type="ORF">A2311_04970</name>
</gene>
<dbReference type="GO" id="GO:0003735">
    <property type="term" value="F:structural constituent of ribosome"/>
    <property type="evidence" value="ECO:0007669"/>
    <property type="project" value="InterPro"/>
</dbReference>
<protein>
    <recommendedName>
        <fullName evidence="6 8">Small ribosomal subunit protein uS8</fullName>
    </recommendedName>
</protein>
<dbReference type="NCBIfam" id="NF001109">
    <property type="entry name" value="PRK00136.1"/>
    <property type="match status" value="1"/>
</dbReference>
<dbReference type="Pfam" id="PF00410">
    <property type="entry name" value="Ribosomal_S8"/>
    <property type="match status" value="1"/>
</dbReference>
<reference evidence="10 11" key="1">
    <citation type="journal article" date="2016" name="Nat. Commun.">
        <title>Thousands of microbial genomes shed light on interconnected biogeochemical processes in an aquifer system.</title>
        <authorList>
            <person name="Anantharaman K."/>
            <person name="Brown C.T."/>
            <person name="Hug L.A."/>
            <person name="Sharon I."/>
            <person name="Castelle C.J."/>
            <person name="Probst A.J."/>
            <person name="Thomas B.C."/>
            <person name="Singh A."/>
            <person name="Wilkins M.J."/>
            <person name="Karaoz U."/>
            <person name="Brodie E.L."/>
            <person name="Williams K.H."/>
            <person name="Hubbard S.S."/>
            <person name="Banfield J.F."/>
        </authorList>
    </citation>
    <scope>NUCLEOTIDE SEQUENCE [LARGE SCALE GENOMIC DNA]</scope>
</reference>
<dbReference type="GO" id="GO:0006412">
    <property type="term" value="P:translation"/>
    <property type="evidence" value="ECO:0007669"/>
    <property type="project" value="UniProtKB-UniRule"/>
</dbReference>
<dbReference type="GO" id="GO:0005840">
    <property type="term" value="C:ribosome"/>
    <property type="evidence" value="ECO:0007669"/>
    <property type="project" value="UniProtKB-KW"/>
</dbReference>
<dbReference type="AlphaFoldDB" id="A0A1F4TPI9"/>
<evidence type="ECO:0000256" key="1">
    <source>
        <dbReference type="ARBA" id="ARBA00006471"/>
    </source>
</evidence>
<comment type="caution">
    <text evidence="10">The sequence shown here is derived from an EMBL/GenBank/DDBJ whole genome shotgun (WGS) entry which is preliminary data.</text>
</comment>
<dbReference type="InterPro" id="IPR047863">
    <property type="entry name" value="Ribosomal_uS8_CS"/>
</dbReference>
<dbReference type="PROSITE" id="PS00053">
    <property type="entry name" value="RIBOSOMAL_S8"/>
    <property type="match status" value="1"/>
</dbReference>
<dbReference type="HAMAP" id="MF_01302_B">
    <property type="entry name" value="Ribosomal_uS8_B"/>
    <property type="match status" value="1"/>
</dbReference>
<evidence type="ECO:0000256" key="7">
    <source>
        <dbReference type="ARBA" id="ARBA00046740"/>
    </source>
</evidence>
<evidence type="ECO:0000313" key="10">
    <source>
        <dbReference type="EMBL" id="OGC34460.1"/>
    </source>
</evidence>
<evidence type="ECO:0000256" key="5">
    <source>
        <dbReference type="ARBA" id="ARBA00023274"/>
    </source>
</evidence>
<dbReference type="PANTHER" id="PTHR11758">
    <property type="entry name" value="40S RIBOSOMAL PROTEIN S15A"/>
    <property type="match status" value="1"/>
</dbReference>
<dbReference type="EMBL" id="MEUF01000042">
    <property type="protein sequence ID" value="OGC34460.1"/>
    <property type="molecule type" value="Genomic_DNA"/>
</dbReference>
<accession>A0A1F4TPI9</accession>
<dbReference type="GO" id="GO:0005737">
    <property type="term" value="C:cytoplasm"/>
    <property type="evidence" value="ECO:0007669"/>
    <property type="project" value="UniProtKB-ARBA"/>
</dbReference>
<dbReference type="FunFam" id="3.30.1490.10:FF:000001">
    <property type="entry name" value="30S ribosomal protein S8"/>
    <property type="match status" value="1"/>
</dbReference>
<comment type="similarity">
    <text evidence="1 8 9">Belongs to the universal ribosomal protein uS8 family.</text>
</comment>
<dbReference type="InterPro" id="IPR035987">
    <property type="entry name" value="Ribosomal_uS8_sf"/>
</dbReference>
<evidence type="ECO:0000256" key="9">
    <source>
        <dbReference type="RuleBase" id="RU003660"/>
    </source>
</evidence>
<dbReference type="GO" id="GO:0019843">
    <property type="term" value="F:rRNA binding"/>
    <property type="evidence" value="ECO:0007669"/>
    <property type="project" value="UniProtKB-UniRule"/>
</dbReference>
<keyword evidence="5 8" id="KW-0687">Ribonucleoprotein</keyword>
<comment type="subunit">
    <text evidence="7 8">Part of the 30S ribosomal subunit. Contacts proteins S5 and S12.</text>
</comment>
<name>A0A1F4TPI9_UNCSA</name>
<dbReference type="GO" id="GO:1990904">
    <property type="term" value="C:ribonucleoprotein complex"/>
    <property type="evidence" value="ECO:0007669"/>
    <property type="project" value="UniProtKB-KW"/>
</dbReference>
<evidence type="ECO:0000256" key="3">
    <source>
        <dbReference type="ARBA" id="ARBA00022884"/>
    </source>
</evidence>
<proteinExistence type="inferred from homology"/>
<dbReference type="Proteomes" id="UP000178951">
    <property type="component" value="Unassembled WGS sequence"/>
</dbReference>
<dbReference type="FunFam" id="3.30.1370.30:FF:000002">
    <property type="entry name" value="30S ribosomal protein S8"/>
    <property type="match status" value="1"/>
</dbReference>
<dbReference type="SUPFAM" id="SSF56047">
    <property type="entry name" value="Ribosomal protein S8"/>
    <property type="match status" value="1"/>
</dbReference>
<dbReference type="Gene3D" id="3.30.1490.10">
    <property type="match status" value="1"/>
</dbReference>
<evidence type="ECO:0000256" key="6">
    <source>
        <dbReference type="ARBA" id="ARBA00035258"/>
    </source>
</evidence>
<keyword evidence="3 8" id="KW-0694">RNA-binding</keyword>
<keyword evidence="2 8" id="KW-0699">rRNA-binding</keyword>
<dbReference type="STRING" id="1802583.A2311_04970"/>
<evidence type="ECO:0000256" key="4">
    <source>
        <dbReference type="ARBA" id="ARBA00022980"/>
    </source>
</evidence>
<comment type="function">
    <text evidence="8">One of the primary rRNA binding proteins, it binds directly to 16S rRNA central domain where it helps coordinate assembly of the platform of the 30S subunit.</text>
</comment>
<organism evidence="10 11">
    <name type="scientific">candidate division WOR-1 bacterium RIFOXYB2_FULL_48_7</name>
    <dbReference type="NCBI Taxonomy" id="1802583"/>
    <lineage>
        <taxon>Bacteria</taxon>
        <taxon>Bacillati</taxon>
        <taxon>Saganbacteria</taxon>
    </lineage>
</organism>
<dbReference type="InterPro" id="IPR000630">
    <property type="entry name" value="Ribosomal_uS8"/>
</dbReference>